<dbReference type="InterPro" id="IPR011545">
    <property type="entry name" value="DEAD/DEAH_box_helicase_dom"/>
</dbReference>
<evidence type="ECO:0000256" key="11">
    <source>
        <dbReference type="ARBA" id="ARBA00023136"/>
    </source>
</evidence>
<evidence type="ECO:0000256" key="15">
    <source>
        <dbReference type="SAM" id="Phobius"/>
    </source>
</evidence>
<keyword evidence="7" id="KW-0347">Helicase</keyword>
<keyword evidence="4 15" id="KW-0812">Transmembrane</keyword>
<dbReference type="GO" id="GO:0003723">
    <property type="term" value="F:RNA binding"/>
    <property type="evidence" value="ECO:0007669"/>
    <property type="project" value="UniProtKB-KW"/>
</dbReference>
<gene>
    <name evidence="19" type="ORF">PROFUN_12613</name>
</gene>
<evidence type="ECO:0000313" key="19">
    <source>
        <dbReference type="EMBL" id="PRP79751.1"/>
    </source>
</evidence>
<organism evidence="19 20">
    <name type="scientific">Planoprotostelium fungivorum</name>
    <dbReference type="NCBI Taxonomy" id="1890364"/>
    <lineage>
        <taxon>Eukaryota</taxon>
        <taxon>Amoebozoa</taxon>
        <taxon>Evosea</taxon>
        <taxon>Variosea</taxon>
        <taxon>Cavosteliida</taxon>
        <taxon>Cavosteliaceae</taxon>
        <taxon>Planoprotostelium</taxon>
    </lineage>
</organism>
<feature type="compositionally biased region" description="Basic and acidic residues" evidence="14">
    <location>
        <begin position="610"/>
        <end position="627"/>
    </location>
</feature>
<dbReference type="FunFam" id="3.40.50.300:FF:000008">
    <property type="entry name" value="ATP-dependent RNA helicase RhlB"/>
    <property type="match status" value="1"/>
</dbReference>
<feature type="compositionally biased region" description="Basic residues" evidence="14">
    <location>
        <begin position="593"/>
        <end position="606"/>
    </location>
</feature>
<feature type="region of interest" description="Disordered" evidence="14">
    <location>
        <begin position="1"/>
        <end position="75"/>
    </location>
</feature>
<keyword evidence="9" id="KW-0694">RNA-binding</keyword>
<dbReference type="PROSITE" id="PS51192">
    <property type="entry name" value="HELICASE_ATP_BIND_1"/>
    <property type="match status" value="1"/>
</dbReference>
<feature type="region of interest" description="Disordered" evidence="14">
    <location>
        <begin position="1140"/>
        <end position="1199"/>
    </location>
</feature>
<evidence type="ECO:0000256" key="2">
    <source>
        <dbReference type="ARBA" id="ARBA00012552"/>
    </source>
</evidence>
<feature type="region of interest" description="Disordered" evidence="14">
    <location>
        <begin position="710"/>
        <end position="786"/>
    </location>
</feature>
<reference evidence="19 20" key="1">
    <citation type="journal article" date="2018" name="Genome Biol. Evol.">
        <title>Multiple Roots of Fruiting Body Formation in Amoebozoa.</title>
        <authorList>
            <person name="Hillmann F."/>
            <person name="Forbes G."/>
            <person name="Novohradska S."/>
            <person name="Ferling I."/>
            <person name="Riege K."/>
            <person name="Groth M."/>
            <person name="Westermann M."/>
            <person name="Marz M."/>
            <person name="Spaller T."/>
            <person name="Winckler T."/>
            <person name="Schaap P."/>
            <person name="Glockner G."/>
        </authorList>
    </citation>
    <scope>NUCLEOTIDE SEQUENCE [LARGE SCALE GENOMIC DNA]</scope>
    <source>
        <strain evidence="19 20">Jena</strain>
    </source>
</reference>
<dbReference type="PROSITE" id="PS51194">
    <property type="entry name" value="HELICASE_CTER"/>
    <property type="match status" value="1"/>
</dbReference>
<dbReference type="InterPro" id="IPR027417">
    <property type="entry name" value="P-loop_NTPase"/>
</dbReference>
<dbReference type="GO" id="GO:0016020">
    <property type="term" value="C:membrane"/>
    <property type="evidence" value="ECO:0007669"/>
    <property type="project" value="UniProtKB-SubCell"/>
</dbReference>
<feature type="domain" description="Helicase C-terminal" evidence="17">
    <location>
        <begin position="445"/>
        <end position="588"/>
    </location>
</feature>
<feature type="compositionally biased region" description="Basic and acidic residues" evidence="14">
    <location>
        <begin position="760"/>
        <end position="769"/>
    </location>
</feature>
<keyword evidence="11 15" id="KW-0472">Membrane</keyword>
<proteinExistence type="predicted"/>
<keyword evidence="5" id="KW-0547">Nucleotide-binding</keyword>
<dbReference type="Proteomes" id="UP000241769">
    <property type="component" value="Unassembled WGS sequence"/>
</dbReference>
<dbReference type="EC" id="3.6.4.13" evidence="2"/>
<name>A0A2P6N715_9EUKA</name>
<sequence length="1199" mass="129829">MSQTHDNGNLRSADSNSTERNNSNGASSRPEAGRYVPPSLRSRASEERAPPRDGGTTDFPLETKEEASVVTSAGMTEEVERASVVVAPPLSEETTVVTEVAAILEGDLILLTPSSGGFAPRDNGGFGGKASGGWGGRGGSSGGGWGGGRDRYEREEPNPFEEDPALAELPTGEGDKIEFDRYDDIPVETSGDNCPRNIETWEEVKLHPTVENNIKLSKFMKPTPIQKYSLPIVLSNRDLMGCAQTGSGKTAAFLLPVIEKLLSEPPHDSVVSQGGGRKKVYPVALVLAPTRELALQIYGGARKFCYKTGLKTTVVYGGTPIVNQLRELERGCDILIATPGRLVDIIDRAKVSLQAIRYLTLDEADRMLDMGFEPQIRRIVEEEDMPRTGDRQTLMFSATFPKEIQRLAASFLEDYIFLAVGRVGSTTDLVTQKFLRAEESDKQGMLLDLIASVKGLTLIFVETKKKADQLEDFLQRENFPATSIHGDRDQADRQAALRTFSTGQTPYLVATSVAARGLHIENVAHVINYDMPNDANEYVHRIGRTGRAGKPGLATALISEDNMGVVPKLLELLSDSGQEIPPWLESMRSHRGYGGHGGHHGGRRGGAKFGGKDFRTDRGSRDDRGRNDSWGGNSGFGGGYGGGYGGGNSGGVLKTLVCSSQSGLVFKTSRTRDLPLNNEVRKEYLSRLCEVLMKIEPTLDKESGITVLTGRSEEHSSRCCLSGNHPTSTSRSSRHANHPDRTIMETNDSGKAIEMNRVATVDDVHKTDGIADPNPPVEEPKEFQPAVSKLMPSKLREFLSTSMSAPDPEEVEGKMRRNDEDEFGEPQGTEEKQAATQSAPLTPEFYTGMPKPAAASTIEGKGTKSQRYLASWKMWRHNHNPMNAFTLFALRQYIAEMVGTALLVFCGCGSIVALSAKSSLEVAGTNISISLCFGFAVAAMVYATANVSGGHLNPAVTLALMATSNKNLLKGVFYIIAQLVGSVLGAALLRGATSQVAWQPVYLGVSRLLNNETVPQAVLMEIVLTFLLVFTVFGTVKMDLSSTSMGRLAGLSIGLAVLVGHLVGTAFTGPSMNPARSFGPALVSWYWEYHWVFWVGPIVGGLLAALLFQFVLQPEHHEPSPENQVRRDVIENQKIIDKTMKIEGEAAEEGSESSQDSPTEESPASAAATGKTQRKNFQDNGQTRDSSREAINHDSAQAE</sequence>
<feature type="compositionally biased region" description="Polar residues" evidence="14">
    <location>
        <begin position="1"/>
        <end position="27"/>
    </location>
</feature>
<dbReference type="GO" id="GO:0005524">
    <property type="term" value="F:ATP binding"/>
    <property type="evidence" value="ECO:0007669"/>
    <property type="project" value="UniProtKB-KW"/>
</dbReference>
<feature type="transmembrane region" description="Helical" evidence="15">
    <location>
        <begin position="927"/>
        <end position="947"/>
    </location>
</feature>
<feature type="transmembrane region" description="Helical" evidence="15">
    <location>
        <begin position="1048"/>
        <end position="1069"/>
    </location>
</feature>
<dbReference type="Gene3D" id="1.20.1080.10">
    <property type="entry name" value="Glycerol uptake facilitator protein"/>
    <property type="match status" value="1"/>
</dbReference>
<feature type="domain" description="Helicase ATP-binding" evidence="16">
    <location>
        <begin position="230"/>
        <end position="418"/>
    </location>
</feature>
<evidence type="ECO:0000256" key="14">
    <source>
        <dbReference type="SAM" id="MobiDB-lite"/>
    </source>
</evidence>
<dbReference type="OrthoDB" id="196131at2759"/>
<dbReference type="Gene3D" id="3.40.50.300">
    <property type="entry name" value="P-loop containing nucleotide triphosphate hydrolases"/>
    <property type="match status" value="2"/>
</dbReference>
<dbReference type="SUPFAM" id="SSF81338">
    <property type="entry name" value="Aquaporin-like"/>
    <property type="match status" value="1"/>
</dbReference>
<dbReference type="InterPro" id="IPR044763">
    <property type="entry name" value="Ded1/Dbp1_DEADc"/>
</dbReference>
<evidence type="ECO:0000256" key="12">
    <source>
        <dbReference type="ARBA" id="ARBA00047984"/>
    </source>
</evidence>
<dbReference type="CDD" id="cd00333">
    <property type="entry name" value="MIP"/>
    <property type="match status" value="1"/>
</dbReference>
<dbReference type="Pfam" id="PF00271">
    <property type="entry name" value="Helicase_C"/>
    <property type="match status" value="1"/>
</dbReference>
<evidence type="ECO:0000259" key="17">
    <source>
        <dbReference type="PROSITE" id="PS51194"/>
    </source>
</evidence>
<protein>
    <recommendedName>
        <fullName evidence="2">RNA helicase</fullName>
        <ecNumber evidence="2">3.6.4.13</ecNumber>
    </recommendedName>
</protein>
<dbReference type="STRING" id="1890364.A0A2P6N715"/>
<dbReference type="FunFam" id="3.40.50.300:FF:000397">
    <property type="entry name" value="Probable ATP-dependent RNA helicase DDX4"/>
    <property type="match status" value="1"/>
</dbReference>
<dbReference type="SMART" id="SM00490">
    <property type="entry name" value="HELICc"/>
    <property type="match status" value="1"/>
</dbReference>
<comment type="caution">
    <text evidence="19">The sequence shown here is derived from an EMBL/GenBank/DDBJ whole genome shotgun (WGS) entry which is preliminary data.</text>
</comment>
<dbReference type="InterPro" id="IPR022357">
    <property type="entry name" value="MIP_CS"/>
</dbReference>
<dbReference type="CDD" id="cd17967">
    <property type="entry name" value="DEADc_DDX3_DDX4"/>
    <property type="match status" value="1"/>
</dbReference>
<dbReference type="PROSITE" id="PS51195">
    <property type="entry name" value="Q_MOTIF"/>
    <property type="match status" value="1"/>
</dbReference>
<feature type="transmembrane region" description="Helical" evidence="15">
    <location>
        <begin position="893"/>
        <end position="915"/>
    </location>
</feature>
<comment type="catalytic activity">
    <reaction evidence="12">
        <text>ATP + H2O = ADP + phosphate + H(+)</text>
        <dbReference type="Rhea" id="RHEA:13065"/>
        <dbReference type="ChEBI" id="CHEBI:15377"/>
        <dbReference type="ChEBI" id="CHEBI:15378"/>
        <dbReference type="ChEBI" id="CHEBI:30616"/>
        <dbReference type="ChEBI" id="CHEBI:43474"/>
        <dbReference type="ChEBI" id="CHEBI:456216"/>
        <dbReference type="EC" id="3.6.4.13"/>
    </reaction>
</comment>
<keyword evidence="8" id="KW-0067">ATP-binding</keyword>
<dbReference type="AlphaFoldDB" id="A0A2P6N715"/>
<dbReference type="CDD" id="cd18787">
    <property type="entry name" value="SF2_C_DEAD"/>
    <property type="match status" value="1"/>
</dbReference>
<dbReference type="PANTHER" id="PTHR47958">
    <property type="entry name" value="ATP-DEPENDENT RNA HELICASE DBP3"/>
    <property type="match status" value="1"/>
</dbReference>
<dbReference type="SMART" id="SM00487">
    <property type="entry name" value="DEXDc"/>
    <property type="match status" value="1"/>
</dbReference>
<evidence type="ECO:0000259" key="16">
    <source>
        <dbReference type="PROSITE" id="PS51192"/>
    </source>
</evidence>
<feature type="domain" description="DEAD-box RNA helicase Q" evidence="18">
    <location>
        <begin position="199"/>
        <end position="227"/>
    </location>
</feature>
<dbReference type="Pfam" id="PF00230">
    <property type="entry name" value="MIP"/>
    <property type="match status" value="1"/>
</dbReference>
<dbReference type="InterPro" id="IPR014014">
    <property type="entry name" value="RNA_helicase_DEAD_Q_motif"/>
</dbReference>
<feature type="compositionally biased region" description="Basic and acidic residues" evidence="14">
    <location>
        <begin position="148"/>
        <end position="157"/>
    </location>
</feature>
<comment type="subcellular location">
    <subcellularLocation>
        <location evidence="1">Membrane</location>
        <topology evidence="1">Multi-pass membrane protein</topology>
    </subcellularLocation>
</comment>
<dbReference type="SUPFAM" id="SSF52540">
    <property type="entry name" value="P-loop containing nucleoside triphosphate hydrolases"/>
    <property type="match status" value="2"/>
</dbReference>
<keyword evidence="3" id="KW-0813">Transport</keyword>
<evidence type="ECO:0000313" key="20">
    <source>
        <dbReference type="Proteomes" id="UP000241769"/>
    </source>
</evidence>
<dbReference type="GO" id="GO:0003724">
    <property type="term" value="F:RNA helicase activity"/>
    <property type="evidence" value="ECO:0007669"/>
    <property type="project" value="UniProtKB-EC"/>
</dbReference>
<feature type="compositionally biased region" description="Gly residues" evidence="14">
    <location>
        <begin position="129"/>
        <end position="147"/>
    </location>
</feature>
<evidence type="ECO:0000256" key="3">
    <source>
        <dbReference type="ARBA" id="ARBA00022448"/>
    </source>
</evidence>
<feature type="transmembrane region" description="Helical" evidence="15">
    <location>
        <begin position="1017"/>
        <end position="1036"/>
    </location>
</feature>
<keyword evidence="10 15" id="KW-1133">Transmembrane helix</keyword>
<dbReference type="InterPro" id="IPR001650">
    <property type="entry name" value="Helicase_C-like"/>
</dbReference>
<feature type="compositionally biased region" description="Low complexity" evidence="14">
    <location>
        <begin position="1160"/>
        <end position="1169"/>
    </location>
</feature>
<feature type="short sequence motif" description="Q motif" evidence="13">
    <location>
        <begin position="199"/>
        <end position="227"/>
    </location>
</feature>
<dbReference type="InterPro" id="IPR000425">
    <property type="entry name" value="MIP"/>
</dbReference>
<evidence type="ECO:0000256" key="8">
    <source>
        <dbReference type="ARBA" id="ARBA00022840"/>
    </source>
</evidence>
<evidence type="ECO:0000256" key="7">
    <source>
        <dbReference type="ARBA" id="ARBA00022806"/>
    </source>
</evidence>
<evidence type="ECO:0000256" key="10">
    <source>
        <dbReference type="ARBA" id="ARBA00022989"/>
    </source>
</evidence>
<feature type="region of interest" description="Disordered" evidence="14">
    <location>
        <begin position="129"/>
        <end position="171"/>
    </location>
</feature>
<keyword evidence="20" id="KW-1185">Reference proteome</keyword>
<evidence type="ECO:0000256" key="13">
    <source>
        <dbReference type="PROSITE-ProRule" id="PRU00552"/>
    </source>
</evidence>
<evidence type="ECO:0000256" key="9">
    <source>
        <dbReference type="ARBA" id="ARBA00022884"/>
    </source>
</evidence>
<feature type="region of interest" description="Disordered" evidence="14">
    <location>
        <begin position="593"/>
        <end position="634"/>
    </location>
</feature>
<dbReference type="NCBIfam" id="TIGR00861">
    <property type="entry name" value="MIP"/>
    <property type="match status" value="1"/>
</dbReference>
<accession>A0A2P6N715</accession>
<dbReference type="PRINTS" id="PR00783">
    <property type="entry name" value="MINTRINSICP"/>
</dbReference>
<evidence type="ECO:0000256" key="5">
    <source>
        <dbReference type="ARBA" id="ARBA00022741"/>
    </source>
</evidence>
<feature type="region of interest" description="Disordered" evidence="14">
    <location>
        <begin position="799"/>
        <end position="839"/>
    </location>
</feature>
<evidence type="ECO:0000256" key="6">
    <source>
        <dbReference type="ARBA" id="ARBA00022801"/>
    </source>
</evidence>
<dbReference type="GO" id="GO:0016787">
    <property type="term" value="F:hydrolase activity"/>
    <property type="evidence" value="ECO:0007669"/>
    <property type="project" value="UniProtKB-KW"/>
</dbReference>
<dbReference type="InterPro" id="IPR014001">
    <property type="entry name" value="Helicase_ATP-bd"/>
</dbReference>
<dbReference type="GO" id="GO:0015267">
    <property type="term" value="F:channel activity"/>
    <property type="evidence" value="ECO:0007669"/>
    <property type="project" value="InterPro"/>
</dbReference>
<evidence type="ECO:0000259" key="18">
    <source>
        <dbReference type="PROSITE" id="PS51195"/>
    </source>
</evidence>
<dbReference type="Pfam" id="PF00270">
    <property type="entry name" value="DEAD"/>
    <property type="match status" value="1"/>
</dbReference>
<evidence type="ECO:0000256" key="1">
    <source>
        <dbReference type="ARBA" id="ARBA00004141"/>
    </source>
</evidence>
<dbReference type="InterPro" id="IPR023271">
    <property type="entry name" value="Aquaporin-like"/>
</dbReference>
<keyword evidence="6" id="KW-0378">Hydrolase</keyword>
<dbReference type="PROSITE" id="PS00221">
    <property type="entry name" value="MIP"/>
    <property type="match status" value="1"/>
</dbReference>
<evidence type="ECO:0000256" key="4">
    <source>
        <dbReference type="ARBA" id="ARBA00022692"/>
    </source>
</evidence>
<feature type="transmembrane region" description="Helical" evidence="15">
    <location>
        <begin position="1089"/>
        <end position="1112"/>
    </location>
</feature>
<dbReference type="EMBL" id="MDYQ01000172">
    <property type="protein sequence ID" value="PRP79751.1"/>
    <property type="molecule type" value="Genomic_DNA"/>
</dbReference>
<dbReference type="InParanoid" id="A0A2P6N715"/>